<dbReference type="Pfam" id="PF13091">
    <property type="entry name" value="PLDc_2"/>
    <property type="match status" value="2"/>
</dbReference>
<dbReference type="InterPro" id="IPR025202">
    <property type="entry name" value="PLD-like_dom"/>
</dbReference>
<dbReference type="PANTHER" id="PTHR21248:SF12">
    <property type="entry name" value="CARDIOLIPIN SYNTHASE C"/>
    <property type="match status" value="1"/>
</dbReference>
<gene>
    <name evidence="3" type="ORF">GCM10023338_22930</name>
</gene>
<sequence length="529" mass="60596">MFIKLLYVLKWLFIFFILISVITTIITLIFNDFKPNEMYMGKKRPPINRSVKTHLDEVVEPYLLAHPNGTGLYLLDDNLEAYADRILLVRGAERTLDLQYYIWHDDLTGNMLGRELLAAADRGVFIRILLDDMNTVRKDVVLSGLAQHPYVEIRLFNPVHSRRNFITRTVEMLFRGLSLNRRMHNKSMIADGQIAIIGGRNIGNEYFDADPETNFLDVDLLLVGKAVKEAEDIFESFWDSQASIPAKQVKFGHKDALTVLRETSLTMSDTESQLLKDYQQSLSTHLSIDDVVGKQSRFVWSDRAHVLSDPPEKVFGQQEAQWLITDVLPKAWAKTEQSLYLISPYFVPGEEGTKTIIQLSQSGRDVMILTNSLAANDVPMVHAGYAPYREALLKSGVKLYELMPFNVNYKLSKDWKIGASGASLHTKAFIIDNAKGFIGSFNLDPRSARLNTEMGVFFESPEIAMQLMQRYQKIITRDTSYEVVLKDNKMIWLDDRRDETKEWDTDPETGWIKRAIVKIVSWLPIESQL</sequence>
<protein>
    <submittedName>
        <fullName evidence="3">Phospholipase D family protein</fullName>
    </submittedName>
</protein>
<evidence type="ECO:0000259" key="2">
    <source>
        <dbReference type="PROSITE" id="PS50035"/>
    </source>
</evidence>
<dbReference type="PANTHER" id="PTHR21248">
    <property type="entry name" value="CARDIOLIPIN SYNTHASE"/>
    <property type="match status" value="1"/>
</dbReference>
<dbReference type="RefSeq" id="WP_171973720.1">
    <property type="nucleotide sequence ID" value="NZ_BAABKE010000010.1"/>
</dbReference>
<dbReference type="CDD" id="cd09113">
    <property type="entry name" value="PLDc_ymdC_like_2"/>
    <property type="match status" value="1"/>
</dbReference>
<proteinExistence type="predicted"/>
<dbReference type="EMBL" id="BAABKE010000010">
    <property type="protein sequence ID" value="GAA5103901.1"/>
    <property type="molecule type" value="Genomic_DNA"/>
</dbReference>
<dbReference type="InterPro" id="IPR001736">
    <property type="entry name" value="PLipase_D/transphosphatidylase"/>
</dbReference>
<keyword evidence="1" id="KW-0812">Transmembrane</keyword>
<keyword evidence="4" id="KW-1185">Reference proteome</keyword>
<feature type="transmembrane region" description="Helical" evidence="1">
    <location>
        <begin position="12"/>
        <end position="33"/>
    </location>
</feature>
<evidence type="ECO:0000313" key="3">
    <source>
        <dbReference type="EMBL" id="GAA5103901.1"/>
    </source>
</evidence>
<dbReference type="SUPFAM" id="SSF56024">
    <property type="entry name" value="Phospholipase D/nuclease"/>
    <property type="match status" value="2"/>
</dbReference>
<evidence type="ECO:0000313" key="4">
    <source>
        <dbReference type="Proteomes" id="UP001500631"/>
    </source>
</evidence>
<name>A0ABP9N308_9GAMM</name>
<feature type="domain" description="PLD phosphodiesterase" evidence="2">
    <location>
        <begin position="420"/>
        <end position="447"/>
    </location>
</feature>
<reference evidence="4" key="1">
    <citation type="journal article" date="2019" name="Int. J. Syst. Evol. Microbiol.">
        <title>The Global Catalogue of Microorganisms (GCM) 10K type strain sequencing project: providing services to taxonomists for standard genome sequencing and annotation.</title>
        <authorList>
            <consortium name="The Broad Institute Genomics Platform"/>
            <consortium name="The Broad Institute Genome Sequencing Center for Infectious Disease"/>
            <person name="Wu L."/>
            <person name="Ma J."/>
        </authorList>
    </citation>
    <scope>NUCLEOTIDE SEQUENCE [LARGE SCALE GENOMIC DNA]</scope>
    <source>
        <strain evidence="4">JCM 18424</strain>
    </source>
</reference>
<keyword evidence="1" id="KW-1133">Transmembrane helix</keyword>
<organism evidence="3 4">
    <name type="scientific">Wohlfahrtiimonas larvae</name>
    <dbReference type="NCBI Taxonomy" id="1157986"/>
    <lineage>
        <taxon>Bacteria</taxon>
        <taxon>Pseudomonadati</taxon>
        <taxon>Pseudomonadota</taxon>
        <taxon>Gammaproteobacteria</taxon>
        <taxon>Cardiobacteriales</taxon>
        <taxon>Ignatzschineriaceae</taxon>
        <taxon>Wohlfahrtiimonas</taxon>
    </lineage>
</organism>
<dbReference type="Gene3D" id="3.30.870.10">
    <property type="entry name" value="Endonuclease Chain A"/>
    <property type="match status" value="2"/>
</dbReference>
<feature type="domain" description="PLD phosphodiesterase" evidence="2">
    <location>
        <begin position="179"/>
        <end position="206"/>
    </location>
</feature>
<accession>A0ABP9N308</accession>
<dbReference type="CDD" id="cd09111">
    <property type="entry name" value="PLDc_ymdC_like_1"/>
    <property type="match status" value="1"/>
</dbReference>
<keyword evidence="1" id="KW-0472">Membrane</keyword>
<comment type="caution">
    <text evidence="3">The sequence shown here is derived from an EMBL/GenBank/DDBJ whole genome shotgun (WGS) entry which is preliminary data.</text>
</comment>
<dbReference type="Proteomes" id="UP001500631">
    <property type="component" value="Unassembled WGS sequence"/>
</dbReference>
<dbReference type="PROSITE" id="PS50035">
    <property type="entry name" value="PLD"/>
    <property type="match status" value="2"/>
</dbReference>
<dbReference type="SMART" id="SM00155">
    <property type="entry name" value="PLDc"/>
    <property type="match status" value="2"/>
</dbReference>
<evidence type="ECO:0000256" key="1">
    <source>
        <dbReference type="SAM" id="Phobius"/>
    </source>
</evidence>